<dbReference type="Pfam" id="PF00730">
    <property type="entry name" value="HhH-GPD"/>
    <property type="match status" value="1"/>
</dbReference>
<evidence type="ECO:0000256" key="1">
    <source>
        <dbReference type="ARBA" id="ARBA00000086"/>
    </source>
</evidence>
<reference evidence="6" key="1">
    <citation type="submission" date="2023-07" db="EMBL/GenBank/DDBJ databases">
        <title>Genome content predicts the carbon catabolic preferences of heterotrophic bacteria.</title>
        <authorList>
            <person name="Gralka M."/>
        </authorList>
    </citation>
    <scope>NUCLEOTIDE SEQUENCE</scope>
    <source>
        <strain evidence="6">I2M16</strain>
    </source>
</reference>
<evidence type="ECO:0000256" key="3">
    <source>
        <dbReference type="ARBA" id="ARBA00022763"/>
    </source>
</evidence>
<feature type="domain" description="HhH-GPD" evidence="5">
    <location>
        <begin position="135"/>
        <end position="299"/>
    </location>
</feature>
<dbReference type="EC" id="3.2.2.21" evidence="2"/>
<dbReference type="Gene3D" id="1.10.340.30">
    <property type="entry name" value="Hypothetical protein, domain 2"/>
    <property type="match status" value="1"/>
</dbReference>
<keyword evidence="3" id="KW-0227">DNA damage</keyword>
<dbReference type="GO" id="GO:0006307">
    <property type="term" value="P:DNA alkylation repair"/>
    <property type="evidence" value="ECO:0007669"/>
    <property type="project" value="TreeGrafter"/>
</dbReference>
<dbReference type="RefSeq" id="WP_303547974.1">
    <property type="nucleotide sequence ID" value="NZ_JAUOPG010000001.1"/>
</dbReference>
<dbReference type="SMART" id="SM00478">
    <property type="entry name" value="ENDO3c"/>
    <property type="match status" value="1"/>
</dbReference>
<dbReference type="PANTHER" id="PTHR43003">
    <property type="entry name" value="DNA-3-METHYLADENINE GLYCOSYLASE"/>
    <property type="match status" value="1"/>
</dbReference>
<dbReference type="GO" id="GO:0006285">
    <property type="term" value="P:base-excision repair, AP site formation"/>
    <property type="evidence" value="ECO:0007669"/>
    <property type="project" value="TreeGrafter"/>
</dbReference>
<dbReference type="InterPro" id="IPR023170">
    <property type="entry name" value="HhH_base_excis_C"/>
</dbReference>
<dbReference type="GO" id="GO:0032993">
    <property type="term" value="C:protein-DNA complex"/>
    <property type="evidence" value="ECO:0007669"/>
    <property type="project" value="TreeGrafter"/>
</dbReference>
<dbReference type="GO" id="GO:0008725">
    <property type="term" value="F:DNA-3-methyladenine glycosylase activity"/>
    <property type="evidence" value="ECO:0007669"/>
    <property type="project" value="TreeGrafter"/>
</dbReference>
<name>A0AAW7XCY1_9GAMM</name>
<evidence type="ECO:0000256" key="4">
    <source>
        <dbReference type="ARBA" id="ARBA00023204"/>
    </source>
</evidence>
<gene>
    <name evidence="6" type="ORF">Q4490_00300</name>
</gene>
<evidence type="ECO:0000256" key="2">
    <source>
        <dbReference type="ARBA" id="ARBA00012000"/>
    </source>
</evidence>
<comment type="caution">
    <text evidence="6">The sequence shown here is derived from an EMBL/GenBank/DDBJ whole genome shotgun (WGS) entry which is preliminary data.</text>
</comment>
<comment type="catalytic activity">
    <reaction evidence="1">
        <text>Hydrolysis of alkylated DNA, releasing 3-methyladenine, 3-methylguanine, 7-methylguanine and 7-methyladenine.</text>
        <dbReference type="EC" id="3.2.2.21"/>
    </reaction>
</comment>
<protein>
    <recommendedName>
        <fullName evidence="2">DNA-3-methyladenine glycosylase II</fullName>
        <ecNumber evidence="2">3.2.2.21</ecNumber>
    </recommendedName>
</protein>
<dbReference type="GO" id="GO:0005737">
    <property type="term" value="C:cytoplasm"/>
    <property type="evidence" value="ECO:0007669"/>
    <property type="project" value="TreeGrafter"/>
</dbReference>
<keyword evidence="4" id="KW-0234">DNA repair</keyword>
<evidence type="ECO:0000259" key="5">
    <source>
        <dbReference type="SMART" id="SM00478"/>
    </source>
</evidence>
<dbReference type="SUPFAM" id="SSF48150">
    <property type="entry name" value="DNA-glycosylase"/>
    <property type="match status" value="1"/>
</dbReference>
<dbReference type="InterPro" id="IPR003265">
    <property type="entry name" value="HhH-GPD_domain"/>
</dbReference>
<evidence type="ECO:0000313" key="6">
    <source>
        <dbReference type="EMBL" id="MDO6451990.1"/>
    </source>
</evidence>
<dbReference type="GO" id="GO:0032131">
    <property type="term" value="F:alkylated DNA binding"/>
    <property type="evidence" value="ECO:0007669"/>
    <property type="project" value="TreeGrafter"/>
</dbReference>
<dbReference type="Gene3D" id="1.10.1670.10">
    <property type="entry name" value="Helix-hairpin-Helix base-excision DNA repair enzymes (C-terminal)"/>
    <property type="match status" value="1"/>
</dbReference>
<dbReference type="Proteomes" id="UP001169862">
    <property type="component" value="Unassembled WGS sequence"/>
</dbReference>
<dbReference type="GO" id="GO:0043916">
    <property type="term" value="F:DNA-7-methylguanine glycosylase activity"/>
    <property type="evidence" value="ECO:0007669"/>
    <property type="project" value="TreeGrafter"/>
</dbReference>
<dbReference type="InterPro" id="IPR011257">
    <property type="entry name" value="DNA_glycosylase"/>
</dbReference>
<organism evidence="6 7">
    <name type="scientific">Neptunomonas phycophila</name>
    <dbReference type="NCBI Taxonomy" id="1572645"/>
    <lineage>
        <taxon>Bacteria</taxon>
        <taxon>Pseudomonadati</taxon>
        <taxon>Pseudomonadota</taxon>
        <taxon>Gammaproteobacteria</taxon>
        <taxon>Oceanospirillales</taxon>
        <taxon>Oceanospirillaceae</taxon>
        <taxon>Neptunomonas</taxon>
    </lineage>
</organism>
<dbReference type="AlphaFoldDB" id="A0AAW7XCY1"/>
<evidence type="ECO:0000313" key="7">
    <source>
        <dbReference type="Proteomes" id="UP001169862"/>
    </source>
</evidence>
<sequence length="303" mass="33346">MTVHIELPDNFSVDAFLSFHRRDNAIVSELITERTLQKAIMLNAKPVVLTFMFGNKTVEVSAKVAGSAPLANKGTLENESIEQLAIHMLGLRQSSGEFEHKFSDHPQVGELIQRQRGLRVPQTATPFEALSWAIIGQQISVAAAVSIRRRMIISAGQSLTGEALSHAYPDANDLLLLGHDGLRASGFSQNKAATMIRVCEGVVDYDLLPAHVSSQTEMQRVVDKLVAIKGIGPWTVSYALLRGYAWLDGSLHGDVAVRRNLQPFLSLDEPPSAKDTEKWLNQFSPWRALIAAHLWQSQSLSGF</sequence>
<accession>A0AAW7XCY1</accession>
<proteinExistence type="predicted"/>
<dbReference type="InterPro" id="IPR051912">
    <property type="entry name" value="Alkylbase_DNA_Glycosylase/TA"/>
</dbReference>
<dbReference type="EMBL" id="JAUOPG010000001">
    <property type="protein sequence ID" value="MDO6451990.1"/>
    <property type="molecule type" value="Genomic_DNA"/>
</dbReference>
<dbReference type="PANTHER" id="PTHR43003:SF13">
    <property type="entry name" value="DNA-3-METHYLADENINE GLYCOSYLASE 2"/>
    <property type="match status" value="1"/>
</dbReference>